<gene>
    <name evidence="2" type="ORF">PFNF135_03375</name>
</gene>
<keyword evidence="1" id="KW-0472">Membrane</keyword>
<reference evidence="2 3" key="1">
    <citation type="submission" date="2013-02" db="EMBL/GenBank/DDBJ databases">
        <title>The Genome Annotation of Plasmodium falciparum NF135/5.C10.</title>
        <authorList>
            <consortium name="The Broad Institute Genome Sequencing Platform"/>
            <consortium name="The Broad Institute Genome Sequencing Center for Infectious Disease"/>
            <person name="Neafsey D."/>
            <person name="Hoffman S."/>
            <person name="Volkman S."/>
            <person name="Rosenthal P."/>
            <person name="Walker B."/>
            <person name="Young S.K."/>
            <person name="Zeng Q."/>
            <person name="Gargeya S."/>
            <person name="Fitzgerald M."/>
            <person name="Haas B."/>
            <person name="Abouelleil A."/>
            <person name="Allen A.W."/>
            <person name="Alvarado L."/>
            <person name="Arachchi H.M."/>
            <person name="Berlin A.M."/>
            <person name="Chapman S.B."/>
            <person name="Gainer-Dewar J."/>
            <person name="Goldberg J."/>
            <person name="Griggs A."/>
            <person name="Gujja S."/>
            <person name="Hansen M."/>
            <person name="Howarth C."/>
            <person name="Imamovic A."/>
            <person name="Ireland A."/>
            <person name="Larimer J."/>
            <person name="McCowan C."/>
            <person name="Murphy C."/>
            <person name="Pearson M."/>
            <person name="Poon T.W."/>
            <person name="Priest M."/>
            <person name="Roberts A."/>
            <person name="Saif S."/>
            <person name="Shea T."/>
            <person name="Sisk P."/>
            <person name="Sykes S."/>
            <person name="Wortman J."/>
            <person name="Nusbaum C."/>
            <person name="Birren B."/>
        </authorList>
    </citation>
    <scope>NUCLEOTIDE SEQUENCE [LARGE SCALE GENOMIC DNA]</scope>
    <source>
        <strain evidence="2 3">NF135/5.C10</strain>
    </source>
</reference>
<protein>
    <submittedName>
        <fullName evidence="2">Uncharacterized protein</fullName>
    </submittedName>
</protein>
<feature type="transmembrane region" description="Helical" evidence="1">
    <location>
        <begin position="47"/>
        <end position="68"/>
    </location>
</feature>
<dbReference type="EMBL" id="KI926052">
    <property type="protein sequence ID" value="ETW42365.1"/>
    <property type="molecule type" value="Genomic_DNA"/>
</dbReference>
<reference evidence="2 3" key="2">
    <citation type="submission" date="2013-02" db="EMBL/GenBank/DDBJ databases">
        <title>The Genome Sequence of Plasmodium falciparum NF135/5.C10.</title>
        <authorList>
            <consortium name="The Broad Institute Genome Sequencing Platform"/>
            <consortium name="The Broad Institute Genome Sequencing Center for Infectious Disease"/>
            <person name="Neafsey D."/>
            <person name="Cheeseman I."/>
            <person name="Volkman S."/>
            <person name="Adams J."/>
            <person name="Walker B."/>
            <person name="Young S.K."/>
            <person name="Zeng Q."/>
            <person name="Gargeya S."/>
            <person name="Fitzgerald M."/>
            <person name="Haas B."/>
            <person name="Abouelleil A."/>
            <person name="Alvarado L."/>
            <person name="Arachchi H.M."/>
            <person name="Berlin A.M."/>
            <person name="Chapman S.B."/>
            <person name="Dewar J."/>
            <person name="Goldberg J."/>
            <person name="Griggs A."/>
            <person name="Gujja S."/>
            <person name="Hansen M."/>
            <person name="Howarth C."/>
            <person name="Imamovic A."/>
            <person name="Larimer J."/>
            <person name="McCowan C."/>
            <person name="Murphy C."/>
            <person name="Neiman D."/>
            <person name="Pearson M."/>
            <person name="Priest M."/>
            <person name="Roberts A."/>
            <person name="Saif S."/>
            <person name="Shea T."/>
            <person name="Sisk P."/>
            <person name="Sykes S."/>
            <person name="Wortman J."/>
            <person name="Nusbaum C."/>
            <person name="Birren B."/>
        </authorList>
    </citation>
    <scope>NUCLEOTIDE SEQUENCE [LARGE SCALE GENOMIC DNA]</scope>
    <source>
        <strain evidence="2 3">NF135/5.C10</strain>
    </source>
</reference>
<keyword evidence="1" id="KW-1133">Transmembrane helix</keyword>
<accession>W4IGY0</accession>
<evidence type="ECO:0000313" key="3">
    <source>
        <dbReference type="Proteomes" id="UP000019114"/>
    </source>
</evidence>
<dbReference type="Proteomes" id="UP000019114">
    <property type="component" value="Unassembled WGS sequence"/>
</dbReference>
<keyword evidence="1" id="KW-0812">Transmembrane</keyword>
<evidence type="ECO:0000313" key="2">
    <source>
        <dbReference type="EMBL" id="ETW42365.1"/>
    </source>
</evidence>
<evidence type="ECO:0000256" key="1">
    <source>
        <dbReference type="SAM" id="Phobius"/>
    </source>
</evidence>
<dbReference type="AlphaFoldDB" id="W4IGY0"/>
<proteinExistence type="predicted"/>
<sequence length="69" mass="8407">MCASPLFFKTIQSKSYKNITNILCLPQIVKHIEIKKIYMKRKTKQKFLLKNNIILYYLFFYPNLYNILK</sequence>
<name>W4IGY0_PLAFA</name>
<organism evidence="2 3">
    <name type="scientific">Plasmodium falciparum NF135/5.C10</name>
    <dbReference type="NCBI Taxonomy" id="1036726"/>
    <lineage>
        <taxon>Eukaryota</taxon>
        <taxon>Sar</taxon>
        <taxon>Alveolata</taxon>
        <taxon>Apicomplexa</taxon>
        <taxon>Aconoidasida</taxon>
        <taxon>Haemosporida</taxon>
        <taxon>Plasmodiidae</taxon>
        <taxon>Plasmodium</taxon>
        <taxon>Plasmodium (Laverania)</taxon>
    </lineage>
</organism>